<feature type="domain" description="HTH arsR-type" evidence="2">
    <location>
        <begin position="4"/>
        <end position="104"/>
    </location>
</feature>
<name>A0A512D9K5_9CELL</name>
<dbReference type="InterPro" id="IPR001845">
    <property type="entry name" value="HTH_ArsR_DNA-bd_dom"/>
</dbReference>
<protein>
    <recommendedName>
        <fullName evidence="2">HTH arsR-type domain-containing protein</fullName>
    </recommendedName>
</protein>
<dbReference type="SUPFAM" id="SSF46785">
    <property type="entry name" value="Winged helix' DNA-binding domain"/>
    <property type="match status" value="1"/>
</dbReference>
<dbReference type="Gene3D" id="1.10.10.10">
    <property type="entry name" value="Winged helix-like DNA-binding domain superfamily/Winged helix DNA-binding domain"/>
    <property type="match status" value="1"/>
</dbReference>
<dbReference type="EMBL" id="BJYY01000004">
    <property type="protein sequence ID" value="GEO33173.1"/>
    <property type="molecule type" value="Genomic_DNA"/>
</dbReference>
<dbReference type="AlphaFoldDB" id="A0A512D9K5"/>
<comment type="caution">
    <text evidence="3">The sequence shown here is derived from an EMBL/GenBank/DDBJ whole genome shotgun (WGS) entry which is preliminary data.</text>
</comment>
<dbReference type="InterPro" id="IPR036388">
    <property type="entry name" value="WH-like_DNA-bd_sf"/>
</dbReference>
<evidence type="ECO:0000256" key="1">
    <source>
        <dbReference type="SAM" id="MobiDB-lite"/>
    </source>
</evidence>
<feature type="compositionally biased region" description="Pro residues" evidence="1">
    <location>
        <begin position="111"/>
        <end position="123"/>
    </location>
</feature>
<dbReference type="Proteomes" id="UP000321181">
    <property type="component" value="Unassembled WGS sequence"/>
</dbReference>
<dbReference type="NCBIfam" id="NF033788">
    <property type="entry name" value="HTH_metalloreg"/>
    <property type="match status" value="1"/>
</dbReference>
<accession>A0A512D9K5</accession>
<dbReference type="CDD" id="cd00090">
    <property type="entry name" value="HTH_ARSR"/>
    <property type="match status" value="1"/>
</dbReference>
<sequence length="144" mass="16176">MVVREVLDADAADRVFGALADPTRRDIVSRVLDRPASVTALAERYAMSFAAVQRHVAVLERAGLVTKEAHGRERLVRGDVARLRAASQVLDRYEQVWRHRVRRMDEMLTEPQPPPATAPPGPAPRRRSPSHPRPQSQPHQEDTP</sequence>
<dbReference type="RefSeq" id="WP_146900621.1">
    <property type="nucleotide sequence ID" value="NZ_BAAARM010000002.1"/>
</dbReference>
<gene>
    <name evidence="3" type="ORF">CAE01nite_08980</name>
</gene>
<dbReference type="SMART" id="SM00418">
    <property type="entry name" value="HTH_ARSR"/>
    <property type="match status" value="1"/>
</dbReference>
<dbReference type="GO" id="GO:0003700">
    <property type="term" value="F:DNA-binding transcription factor activity"/>
    <property type="evidence" value="ECO:0007669"/>
    <property type="project" value="InterPro"/>
</dbReference>
<keyword evidence="4" id="KW-1185">Reference proteome</keyword>
<dbReference type="PANTHER" id="PTHR38600:SF2">
    <property type="entry name" value="SLL0088 PROTEIN"/>
    <property type="match status" value="1"/>
</dbReference>
<reference evidence="3 4" key="1">
    <citation type="submission" date="2019-07" db="EMBL/GenBank/DDBJ databases">
        <title>Whole genome shotgun sequence of Cellulomonas aerilata NBRC 106308.</title>
        <authorList>
            <person name="Hosoyama A."/>
            <person name="Uohara A."/>
            <person name="Ohji S."/>
            <person name="Ichikawa N."/>
        </authorList>
    </citation>
    <scope>NUCLEOTIDE SEQUENCE [LARGE SCALE GENOMIC DNA]</scope>
    <source>
        <strain evidence="3 4">NBRC 106308</strain>
    </source>
</reference>
<dbReference type="Pfam" id="PF12840">
    <property type="entry name" value="HTH_20"/>
    <property type="match status" value="1"/>
</dbReference>
<dbReference type="PANTHER" id="PTHR38600">
    <property type="entry name" value="TRANSCRIPTIONAL REGULATORY PROTEIN"/>
    <property type="match status" value="1"/>
</dbReference>
<dbReference type="InterPro" id="IPR036390">
    <property type="entry name" value="WH_DNA-bd_sf"/>
</dbReference>
<dbReference type="PROSITE" id="PS50987">
    <property type="entry name" value="HTH_ARSR_2"/>
    <property type="match status" value="1"/>
</dbReference>
<evidence type="ECO:0000313" key="3">
    <source>
        <dbReference type="EMBL" id="GEO33173.1"/>
    </source>
</evidence>
<organism evidence="3 4">
    <name type="scientific">Cellulomonas aerilata</name>
    <dbReference type="NCBI Taxonomy" id="515326"/>
    <lineage>
        <taxon>Bacteria</taxon>
        <taxon>Bacillati</taxon>
        <taxon>Actinomycetota</taxon>
        <taxon>Actinomycetes</taxon>
        <taxon>Micrococcales</taxon>
        <taxon>Cellulomonadaceae</taxon>
        <taxon>Cellulomonas</taxon>
    </lineage>
</organism>
<dbReference type="InterPro" id="IPR011991">
    <property type="entry name" value="ArsR-like_HTH"/>
</dbReference>
<dbReference type="OrthoDB" id="9806976at2"/>
<proteinExistence type="predicted"/>
<feature type="region of interest" description="Disordered" evidence="1">
    <location>
        <begin position="104"/>
        <end position="144"/>
    </location>
</feature>
<evidence type="ECO:0000313" key="4">
    <source>
        <dbReference type="Proteomes" id="UP000321181"/>
    </source>
</evidence>
<evidence type="ECO:0000259" key="2">
    <source>
        <dbReference type="PROSITE" id="PS50987"/>
    </source>
</evidence>